<protein>
    <recommendedName>
        <fullName evidence="2">Nucleoid-associated protein H7849_03375</fullName>
    </recommendedName>
</protein>
<dbReference type="AlphaFoldDB" id="A0A7G8BKG1"/>
<dbReference type="Proteomes" id="UP000515312">
    <property type="component" value="Chromosome"/>
</dbReference>
<keyword evidence="4" id="KW-1185">Reference proteome</keyword>
<dbReference type="RefSeq" id="WP_186744135.1">
    <property type="nucleotide sequence ID" value="NZ_CP060394.1"/>
</dbReference>
<dbReference type="HAMAP" id="MF_00274">
    <property type="entry name" value="DNA_YbaB_EbfC"/>
    <property type="match status" value="1"/>
</dbReference>
<evidence type="ECO:0000256" key="2">
    <source>
        <dbReference type="HAMAP-Rule" id="MF_00274"/>
    </source>
</evidence>
<comment type="function">
    <text evidence="2">Binds to DNA and alters its conformation. May be involved in regulation of gene expression, nucleoid organization and DNA protection.</text>
</comment>
<keyword evidence="1 2" id="KW-0238">DNA-binding</keyword>
<dbReference type="PANTHER" id="PTHR33449">
    <property type="entry name" value="NUCLEOID-ASSOCIATED PROTEIN YBAB"/>
    <property type="match status" value="1"/>
</dbReference>
<name>A0A7G8BKG1_9BACT</name>
<reference evidence="3 4" key="1">
    <citation type="submission" date="2020-08" db="EMBL/GenBank/DDBJ databases">
        <title>Edaphobacter telluris sp. nov. and Acidobacterium dinghuensis sp. nov., two acidobacteria isolated from forest soil.</title>
        <authorList>
            <person name="Fu J."/>
            <person name="Qiu L."/>
        </authorList>
    </citation>
    <scope>NUCLEOTIDE SEQUENCE [LARGE SCALE GENOMIC DNA]</scope>
    <source>
        <strain evidence="3">4Y35</strain>
    </source>
</reference>
<gene>
    <name evidence="3" type="ORF">H7849_03375</name>
</gene>
<dbReference type="Pfam" id="PF02575">
    <property type="entry name" value="YbaB_DNA_bd"/>
    <property type="match status" value="1"/>
</dbReference>
<accession>A0A7G8BKG1</accession>
<dbReference type="GO" id="GO:0003677">
    <property type="term" value="F:DNA binding"/>
    <property type="evidence" value="ECO:0007669"/>
    <property type="project" value="UniProtKB-UniRule"/>
</dbReference>
<dbReference type="InterPro" id="IPR036894">
    <property type="entry name" value="YbaB-like_sf"/>
</dbReference>
<comment type="subunit">
    <text evidence="2">Homodimer.</text>
</comment>
<dbReference type="EMBL" id="CP060394">
    <property type="protein sequence ID" value="QNI33031.1"/>
    <property type="molecule type" value="Genomic_DNA"/>
</dbReference>
<evidence type="ECO:0000256" key="1">
    <source>
        <dbReference type="ARBA" id="ARBA00023125"/>
    </source>
</evidence>
<dbReference type="SUPFAM" id="SSF82607">
    <property type="entry name" value="YbaB-like"/>
    <property type="match status" value="1"/>
</dbReference>
<dbReference type="GO" id="GO:0043590">
    <property type="term" value="C:bacterial nucleoid"/>
    <property type="evidence" value="ECO:0007669"/>
    <property type="project" value="UniProtKB-UniRule"/>
</dbReference>
<dbReference type="KEGG" id="adin:H7849_03375"/>
<keyword evidence="2" id="KW-0963">Cytoplasm</keyword>
<evidence type="ECO:0000313" key="4">
    <source>
        <dbReference type="Proteomes" id="UP000515312"/>
    </source>
</evidence>
<dbReference type="GO" id="GO:0005829">
    <property type="term" value="C:cytosol"/>
    <property type="evidence" value="ECO:0007669"/>
    <property type="project" value="TreeGrafter"/>
</dbReference>
<dbReference type="PIRSF" id="PIRSF004555">
    <property type="entry name" value="UCP004555"/>
    <property type="match status" value="1"/>
</dbReference>
<comment type="similarity">
    <text evidence="2">Belongs to the YbaB/EbfC family.</text>
</comment>
<evidence type="ECO:0000313" key="3">
    <source>
        <dbReference type="EMBL" id="QNI33031.1"/>
    </source>
</evidence>
<comment type="subcellular location">
    <subcellularLocation>
        <location evidence="2">Cytoplasm</location>
        <location evidence="2">Nucleoid</location>
    </subcellularLocation>
</comment>
<dbReference type="NCBIfam" id="TIGR00103">
    <property type="entry name" value="DNA_YbaB_EbfC"/>
    <property type="match status" value="1"/>
</dbReference>
<dbReference type="InterPro" id="IPR004401">
    <property type="entry name" value="YbaB/EbfC"/>
</dbReference>
<organism evidence="3 4">
    <name type="scientific">Alloacidobacterium dinghuense</name>
    <dbReference type="NCBI Taxonomy" id="2763107"/>
    <lineage>
        <taxon>Bacteria</taxon>
        <taxon>Pseudomonadati</taxon>
        <taxon>Acidobacteriota</taxon>
        <taxon>Terriglobia</taxon>
        <taxon>Terriglobales</taxon>
        <taxon>Acidobacteriaceae</taxon>
        <taxon>Alloacidobacterium</taxon>
    </lineage>
</organism>
<sequence length="109" mass="11450">MFNPLKMQEMLAQAKQMQEQMQEKLGQTIVEASSGGGAVTVKMNGQKQVLKVTIDPNAVASLSGNAADVEMLEDLIAAAFNEAGRRADEAIKSSASAMLGGLNLPPGLF</sequence>
<dbReference type="Gene3D" id="3.30.1310.10">
    <property type="entry name" value="Nucleoid-associated protein YbaB-like domain"/>
    <property type="match status" value="1"/>
</dbReference>
<dbReference type="PANTHER" id="PTHR33449:SF1">
    <property type="entry name" value="NUCLEOID-ASSOCIATED PROTEIN YBAB"/>
    <property type="match status" value="1"/>
</dbReference>
<proteinExistence type="inferred from homology"/>